<evidence type="ECO:0000313" key="1">
    <source>
        <dbReference type="EMBL" id="CAG9568778.1"/>
    </source>
</evidence>
<dbReference type="AlphaFoldDB" id="A0A8J2QT44"/>
<name>A0A8J2QT44_9NEOP</name>
<evidence type="ECO:0000313" key="2">
    <source>
        <dbReference type="Proteomes" id="UP000789524"/>
    </source>
</evidence>
<dbReference type="EMBL" id="CAKASE010000061">
    <property type="protein sequence ID" value="CAG9568778.1"/>
    <property type="molecule type" value="Genomic_DNA"/>
</dbReference>
<dbReference type="Proteomes" id="UP000789524">
    <property type="component" value="Unassembled WGS sequence"/>
</dbReference>
<accession>A0A8J2QT44</accession>
<keyword evidence="2" id="KW-1185">Reference proteome</keyword>
<protein>
    <submittedName>
        <fullName evidence="1">(African queen) hypothetical protein</fullName>
    </submittedName>
</protein>
<reference evidence="1" key="1">
    <citation type="submission" date="2021-09" db="EMBL/GenBank/DDBJ databases">
        <authorList>
            <person name="Martin H S."/>
        </authorList>
    </citation>
    <scope>NUCLEOTIDE SEQUENCE</scope>
</reference>
<gene>
    <name evidence="1" type="ORF">DCHRY22_LOCUS8612</name>
</gene>
<sequence length="69" mass="7890">MLWRGAEWSHELIRLTVERGERWSVGIDIMMCVSVLSVVSGVRYHENEHLTGRTLELTPAAVLREVRAS</sequence>
<organism evidence="1 2">
    <name type="scientific">Danaus chrysippus</name>
    <name type="common">African queen</name>
    <dbReference type="NCBI Taxonomy" id="151541"/>
    <lineage>
        <taxon>Eukaryota</taxon>
        <taxon>Metazoa</taxon>
        <taxon>Ecdysozoa</taxon>
        <taxon>Arthropoda</taxon>
        <taxon>Hexapoda</taxon>
        <taxon>Insecta</taxon>
        <taxon>Pterygota</taxon>
        <taxon>Neoptera</taxon>
        <taxon>Endopterygota</taxon>
        <taxon>Lepidoptera</taxon>
        <taxon>Glossata</taxon>
        <taxon>Ditrysia</taxon>
        <taxon>Papilionoidea</taxon>
        <taxon>Nymphalidae</taxon>
        <taxon>Danainae</taxon>
        <taxon>Danaini</taxon>
        <taxon>Danaina</taxon>
        <taxon>Danaus</taxon>
        <taxon>Anosia</taxon>
    </lineage>
</organism>
<proteinExistence type="predicted"/>
<comment type="caution">
    <text evidence="1">The sequence shown here is derived from an EMBL/GenBank/DDBJ whole genome shotgun (WGS) entry which is preliminary data.</text>
</comment>